<comment type="subcellular location">
    <subcellularLocation>
        <location evidence="10">Cell membrane</location>
        <topology evidence="10">Multi-pass membrane protein</topology>
    </subcellularLocation>
    <subcellularLocation>
        <location evidence="1">Membrane</location>
        <topology evidence="1">Multi-pass membrane protein</topology>
    </subcellularLocation>
</comment>
<evidence type="ECO:0000256" key="4">
    <source>
        <dbReference type="ARBA" id="ARBA00022692"/>
    </source>
</evidence>
<dbReference type="SUPFAM" id="SSF103491">
    <property type="entry name" value="Preprotein translocase SecY subunit"/>
    <property type="match status" value="1"/>
</dbReference>
<accession>A0A0G1ID68</accession>
<dbReference type="InterPro" id="IPR002208">
    <property type="entry name" value="SecY/SEC61-alpha"/>
</dbReference>
<feature type="transmembrane region" description="Helical" evidence="10">
    <location>
        <begin position="50"/>
        <end position="68"/>
    </location>
</feature>
<evidence type="ECO:0000256" key="11">
    <source>
        <dbReference type="RuleBase" id="RU004349"/>
    </source>
</evidence>
<feature type="transmembrane region" description="Helical" evidence="10">
    <location>
        <begin position="281"/>
        <end position="302"/>
    </location>
</feature>
<protein>
    <recommendedName>
        <fullName evidence="9 10">Protein translocase subunit SecY</fullName>
    </recommendedName>
</protein>
<feature type="transmembrane region" description="Helical" evidence="10">
    <location>
        <begin position="171"/>
        <end position="193"/>
    </location>
</feature>
<dbReference type="EMBL" id="LCIN01000007">
    <property type="protein sequence ID" value="KKT57155.1"/>
    <property type="molecule type" value="Genomic_DNA"/>
</dbReference>
<evidence type="ECO:0000256" key="5">
    <source>
        <dbReference type="ARBA" id="ARBA00022927"/>
    </source>
</evidence>
<feature type="transmembrane region" description="Helical" evidence="10">
    <location>
        <begin position="145"/>
        <end position="165"/>
    </location>
</feature>
<reference evidence="12 13" key="1">
    <citation type="journal article" date="2015" name="Nature">
        <title>rRNA introns, odd ribosomes, and small enigmatic genomes across a large radiation of phyla.</title>
        <authorList>
            <person name="Brown C.T."/>
            <person name="Hug L.A."/>
            <person name="Thomas B.C."/>
            <person name="Sharon I."/>
            <person name="Castelle C.J."/>
            <person name="Singh A."/>
            <person name="Wilkins M.J."/>
            <person name="Williams K.H."/>
            <person name="Banfield J.F."/>
        </authorList>
    </citation>
    <scope>NUCLEOTIDE SEQUENCE [LARGE SCALE GENOMIC DNA]</scope>
</reference>
<feature type="transmembrane region" description="Helical" evidence="10">
    <location>
        <begin position="18"/>
        <end position="38"/>
    </location>
</feature>
<feature type="transmembrane region" description="Helical" evidence="10">
    <location>
        <begin position="308"/>
        <end position="327"/>
    </location>
</feature>
<keyword evidence="6 10" id="KW-1133">Transmembrane helix</keyword>
<comment type="subunit">
    <text evidence="10">Component of the Sec protein translocase complex. Heterotrimer consisting of SecY, SecE and SecG subunits. The heterotrimers can form oligomers, although 1 heterotrimer is thought to be able to translocate proteins. Interacts with the ribosome. Interacts with SecDF, and other proteins may be involved. Interacts with SecA.</text>
</comment>
<keyword evidence="5 10" id="KW-0653">Protein transport</keyword>
<dbReference type="AlphaFoldDB" id="A0A0G1ID68"/>
<evidence type="ECO:0000256" key="10">
    <source>
        <dbReference type="HAMAP-Rule" id="MF_01465"/>
    </source>
</evidence>
<organism evidence="12 13">
    <name type="scientific">Candidatus Giovannonibacteria bacterium GW2011_GWB1_44_23</name>
    <dbReference type="NCBI Taxonomy" id="1618652"/>
    <lineage>
        <taxon>Bacteria</taxon>
        <taxon>Candidatus Giovannoniibacteriota</taxon>
    </lineage>
</organism>
<comment type="caution">
    <text evidence="12">The sequence shown here is derived from an EMBL/GenBank/DDBJ whole genome shotgun (WGS) entry which is preliminary data.</text>
</comment>
<dbReference type="NCBIfam" id="TIGR00967">
    <property type="entry name" value="3a0501s007"/>
    <property type="match status" value="1"/>
</dbReference>
<evidence type="ECO:0000313" key="13">
    <source>
        <dbReference type="Proteomes" id="UP000033977"/>
    </source>
</evidence>
<proteinExistence type="inferred from homology"/>
<keyword evidence="7 10" id="KW-0811">Translocation</keyword>
<evidence type="ECO:0000256" key="6">
    <source>
        <dbReference type="ARBA" id="ARBA00022989"/>
    </source>
</evidence>
<dbReference type="GO" id="GO:0065002">
    <property type="term" value="P:intracellular protein transmembrane transport"/>
    <property type="evidence" value="ECO:0007669"/>
    <property type="project" value="UniProtKB-UniRule"/>
</dbReference>
<evidence type="ECO:0000256" key="9">
    <source>
        <dbReference type="ARBA" id="ARBA00039733"/>
    </source>
</evidence>
<feature type="transmembrane region" description="Helical" evidence="10">
    <location>
        <begin position="115"/>
        <end position="133"/>
    </location>
</feature>
<feature type="transmembrane region" description="Helical" evidence="10">
    <location>
        <begin position="359"/>
        <end position="381"/>
    </location>
</feature>
<feature type="transmembrane region" description="Helical" evidence="10">
    <location>
        <begin position="205"/>
        <end position="225"/>
    </location>
</feature>
<dbReference type="FunFam" id="1.10.3370.10:FF:000001">
    <property type="entry name" value="Preprotein translocase subunit SecY"/>
    <property type="match status" value="1"/>
</dbReference>
<feature type="transmembrane region" description="Helical" evidence="10">
    <location>
        <begin position="257"/>
        <end position="274"/>
    </location>
</feature>
<dbReference type="PIRSF" id="PIRSF004557">
    <property type="entry name" value="SecY"/>
    <property type="match status" value="1"/>
</dbReference>
<dbReference type="InterPro" id="IPR023201">
    <property type="entry name" value="SecY_dom_sf"/>
</dbReference>
<dbReference type="GO" id="GO:0043952">
    <property type="term" value="P:protein transport by the Sec complex"/>
    <property type="evidence" value="ECO:0007669"/>
    <property type="project" value="UniProtKB-UniRule"/>
</dbReference>
<dbReference type="Proteomes" id="UP000033977">
    <property type="component" value="Unassembled WGS sequence"/>
</dbReference>
<dbReference type="PANTHER" id="PTHR10906">
    <property type="entry name" value="SECY/SEC61-ALPHA FAMILY MEMBER"/>
    <property type="match status" value="1"/>
</dbReference>
<evidence type="ECO:0000256" key="7">
    <source>
        <dbReference type="ARBA" id="ARBA00023010"/>
    </source>
</evidence>
<comment type="similarity">
    <text evidence="2 10 11">Belongs to the SecY/SEC61-alpha family.</text>
</comment>
<dbReference type="Gene3D" id="1.10.3370.10">
    <property type="entry name" value="SecY subunit domain"/>
    <property type="match status" value="1"/>
</dbReference>
<dbReference type="PRINTS" id="PR00303">
    <property type="entry name" value="SECYTRNLCASE"/>
</dbReference>
<evidence type="ECO:0000256" key="8">
    <source>
        <dbReference type="ARBA" id="ARBA00023136"/>
    </source>
</evidence>
<keyword evidence="10" id="KW-1003">Cell membrane</keyword>
<dbReference type="Pfam" id="PF00344">
    <property type="entry name" value="SecY"/>
    <property type="match status" value="1"/>
</dbReference>
<keyword evidence="8 10" id="KW-0472">Membrane</keyword>
<evidence type="ECO:0000256" key="1">
    <source>
        <dbReference type="ARBA" id="ARBA00004141"/>
    </source>
</evidence>
<keyword evidence="3 10" id="KW-0813">Transport</keyword>
<gene>
    <name evidence="10" type="primary">secY</name>
    <name evidence="12" type="ORF">UW49_C0007G0035</name>
</gene>
<dbReference type="PATRIC" id="fig|1618652.3.peg.509"/>
<evidence type="ECO:0000313" key="12">
    <source>
        <dbReference type="EMBL" id="KKT57155.1"/>
    </source>
</evidence>
<comment type="caution">
    <text evidence="10">Lacks conserved residue(s) required for the propagation of feature annotation.</text>
</comment>
<evidence type="ECO:0000256" key="2">
    <source>
        <dbReference type="ARBA" id="ARBA00005751"/>
    </source>
</evidence>
<feature type="transmembrane region" description="Helical" evidence="10">
    <location>
        <begin position="387"/>
        <end position="408"/>
    </location>
</feature>
<name>A0A0G1ID68_9BACT</name>
<dbReference type="GO" id="GO:0005886">
    <property type="term" value="C:plasma membrane"/>
    <property type="evidence" value="ECO:0007669"/>
    <property type="project" value="UniProtKB-SubCell"/>
</dbReference>
<dbReference type="GO" id="GO:0006605">
    <property type="term" value="P:protein targeting"/>
    <property type="evidence" value="ECO:0007669"/>
    <property type="project" value="UniProtKB-UniRule"/>
</dbReference>
<dbReference type="InterPro" id="IPR026593">
    <property type="entry name" value="SecY"/>
</dbReference>
<comment type="function">
    <text evidence="10">The central subunit of the protein translocation channel SecYEG. Consists of two halves formed by TMs 1-5 and 6-10. These two domains form a lateral gate at the front which open onto the bilayer between TMs 2 and 7, and are clamped together by SecE at the back. The channel is closed by both a pore ring composed of hydrophobic SecY resides and a short helix (helix 2A) on the extracellular side of the membrane which forms a plug. The plug probably moves laterally to allow the channel to open. The ring and the pore may move independently.</text>
</comment>
<evidence type="ECO:0000256" key="3">
    <source>
        <dbReference type="ARBA" id="ARBA00022448"/>
    </source>
</evidence>
<sequence>MWEKFKLILKDIDLRRKFLYLLGFLAVFRLISSIPIPGIDALKLRQFFEANQFFGLLNLFSGGALGNLSIMMLGVGPYITGSIIMQLLTMIFPALKELAQEGGETGRQKFNQYSRLLTVPLALVQGFGLLTILERQEIVQFLTFYEKFANVIIVAAGSILLMWIGELISEYALGNGVSLLIFAGIVASFPSDLRQTFLAYDASQLPTLIAFTAIAVITVAAVVYISEGDRPVPVYYAKRIRGMRMYGGTTTYLPLKVNQAGVIPIIFALSILLLPQMIASFFASSANALLKIVSSFIINFFAGPWTYAAAYFLLVFLFTYFYTAVTFDPQSVSKNLQQSGAFLPGIRPGNSTAEFLSKIVTRITFVGALFLGAVAVLPLILRAMTGISTLTIGGTALLIVVSVVLETAKQVEGQLSLRAYE</sequence>
<dbReference type="HAMAP" id="MF_01465">
    <property type="entry name" value="SecY"/>
    <property type="match status" value="1"/>
</dbReference>
<keyword evidence="4 10" id="KW-0812">Transmembrane</keyword>